<feature type="domain" description="Flagellar basal-body/hook protein C-terminal" evidence="7">
    <location>
        <begin position="360"/>
        <end position="404"/>
    </location>
</feature>
<dbReference type="NCBIfam" id="TIGR03506">
    <property type="entry name" value="FlgEFG_subfam"/>
    <property type="match status" value="1"/>
</dbReference>
<dbReference type="InterPro" id="IPR020013">
    <property type="entry name" value="Flagellar_FlgE/F/G"/>
</dbReference>
<dbReference type="Pfam" id="PF06429">
    <property type="entry name" value="Flg_bbr_C"/>
    <property type="match status" value="1"/>
</dbReference>
<evidence type="ECO:0000256" key="4">
    <source>
        <dbReference type="ARBA" id="ARBA00023143"/>
    </source>
</evidence>
<dbReference type="InterPro" id="IPR019776">
    <property type="entry name" value="Flagellar_basal_body_rod_CS"/>
</dbReference>
<evidence type="ECO:0000256" key="2">
    <source>
        <dbReference type="ARBA" id="ARBA00009677"/>
    </source>
</evidence>
<evidence type="ECO:0000259" key="6">
    <source>
        <dbReference type="Pfam" id="PF00460"/>
    </source>
</evidence>
<sequence>MSLYGSMRTAVSGMNGQANMLSTVADNIANSSTTGYKKASVQFSSMVLPSTSGTYNSGSIETKVAYGISQQGSLSYTSSDTDLAINGDGFFIVNNGDGSNYLTRAGSFTIQDDGTLQNASGYTLMGYEYSSTEDPTIVVNGYDGLSPIDLSGLGISATASTTGSLVSNLPSTEPDGFSQSTSLVAYDSQGNSRLLTFTYTKTADNEWSVEASYDDEGTPVQVLAPTTLTFDVDGTLISPDPAELVTDSIDSTVLDGAELPQLTIDLGNTTQLASDFAVTTGEVDGNAASAVSGYDIDSDGIVSVIYENGDVVPTYRIAMANVQSPNNLTVESGNLYSQSSTSGVVVLGYAGSSGFGEIISGALEDSTVDTATELTNMIAAQRNYTANSKVFQTGSELLDTLVNLKR</sequence>
<feature type="domain" description="Flagellar hook protein FlgE D2" evidence="8">
    <location>
        <begin position="168"/>
        <end position="285"/>
    </location>
</feature>
<keyword evidence="10" id="KW-0282">Flagellum</keyword>
<protein>
    <recommendedName>
        <fullName evidence="3 5">Flagellar hook protein FlgE</fullName>
    </recommendedName>
</protein>
<dbReference type="RefSeq" id="WP_209948663.1">
    <property type="nucleotide sequence ID" value="NZ_JAGGJU010000015.1"/>
</dbReference>
<evidence type="ECO:0000313" key="11">
    <source>
        <dbReference type="Proteomes" id="UP000759443"/>
    </source>
</evidence>
<evidence type="ECO:0000259" key="7">
    <source>
        <dbReference type="Pfam" id="PF06429"/>
    </source>
</evidence>
<reference evidence="10 11" key="1">
    <citation type="submission" date="2021-03" db="EMBL/GenBank/DDBJ databases">
        <title>Genomic Encyclopedia of Type Strains, Phase IV (KMG-IV): sequencing the most valuable type-strain genomes for metagenomic binning, comparative biology and taxonomic classification.</title>
        <authorList>
            <person name="Goeker M."/>
        </authorList>
    </citation>
    <scope>NUCLEOTIDE SEQUENCE [LARGE SCALE GENOMIC DNA]</scope>
    <source>
        <strain evidence="10 11">DSM 21600</strain>
    </source>
</reference>
<comment type="function">
    <text evidence="5">A flexible structure which links the flagellar filament to the drive apparatus in the basal body.</text>
</comment>
<dbReference type="SUPFAM" id="SSF117143">
    <property type="entry name" value="Flagellar hook protein flgE"/>
    <property type="match status" value="1"/>
</dbReference>
<evidence type="ECO:0000259" key="9">
    <source>
        <dbReference type="Pfam" id="PF22692"/>
    </source>
</evidence>
<comment type="similarity">
    <text evidence="2 5">Belongs to the flagella basal body rod proteins family.</text>
</comment>
<proteinExistence type="inferred from homology"/>
<dbReference type="InterPro" id="IPR010930">
    <property type="entry name" value="Flg_bb/hook_C_dom"/>
</dbReference>
<keyword evidence="4 5" id="KW-0975">Bacterial flagellum</keyword>
<comment type="caution">
    <text evidence="10">The sequence shown here is derived from an EMBL/GenBank/DDBJ whole genome shotgun (WGS) entry which is preliminary data.</text>
</comment>
<keyword evidence="10" id="KW-0969">Cilium</keyword>
<evidence type="ECO:0000256" key="3">
    <source>
        <dbReference type="ARBA" id="ARBA00019015"/>
    </source>
</evidence>
<dbReference type="InterPro" id="IPR037058">
    <property type="entry name" value="Falgellar_hook_FlgE_sf"/>
</dbReference>
<keyword evidence="11" id="KW-1185">Reference proteome</keyword>
<dbReference type="InterPro" id="IPR001444">
    <property type="entry name" value="Flag_bb_rod_N"/>
</dbReference>
<evidence type="ECO:0000259" key="8">
    <source>
        <dbReference type="Pfam" id="PF07559"/>
    </source>
</evidence>
<dbReference type="InterPro" id="IPR053967">
    <property type="entry name" value="LlgE_F_G-like_D1"/>
</dbReference>
<organism evidence="10 11">
    <name type="scientific">Rhizobium halophytocola</name>
    <dbReference type="NCBI Taxonomy" id="735519"/>
    <lineage>
        <taxon>Bacteria</taxon>
        <taxon>Pseudomonadati</taxon>
        <taxon>Pseudomonadota</taxon>
        <taxon>Alphaproteobacteria</taxon>
        <taxon>Hyphomicrobiales</taxon>
        <taxon>Rhizobiaceae</taxon>
        <taxon>Rhizobium/Agrobacterium group</taxon>
        <taxon>Rhizobium</taxon>
    </lineage>
</organism>
<dbReference type="Gene3D" id="2.60.98.20">
    <property type="entry name" value="Flagellar hook protein FlgE"/>
    <property type="match status" value="1"/>
</dbReference>
<dbReference type="PROSITE" id="PS00588">
    <property type="entry name" value="FLAGELLA_BB_ROD"/>
    <property type="match status" value="1"/>
</dbReference>
<dbReference type="PANTHER" id="PTHR30435">
    <property type="entry name" value="FLAGELLAR PROTEIN"/>
    <property type="match status" value="1"/>
</dbReference>
<feature type="domain" description="Flagellar hook protein FlgE/F/G-like D1" evidence="9">
    <location>
        <begin position="84"/>
        <end position="126"/>
    </location>
</feature>
<dbReference type="Pfam" id="PF00460">
    <property type="entry name" value="Flg_bb_rod"/>
    <property type="match status" value="1"/>
</dbReference>
<dbReference type="Pfam" id="PF07559">
    <property type="entry name" value="FlgE_D2"/>
    <property type="match status" value="1"/>
</dbReference>
<dbReference type="Proteomes" id="UP000759443">
    <property type="component" value="Unassembled WGS sequence"/>
</dbReference>
<accession>A0ABS4E5C0</accession>
<dbReference type="Pfam" id="PF22692">
    <property type="entry name" value="LlgE_F_G_D1"/>
    <property type="match status" value="1"/>
</dbReference>
<dbReference type="InterPro" id="IPR011491">
    <property type="entry name" value="FlgE_D2"/>
</dbReference>
<feature type="domain" description="Flagellar basal body rod protein N-terminal" evidence="6">
    <location>
        <begin position="7"/>
        <end position="37"/>
    </location>
</feature>
<evidence type="ECO:0000256" key="5">
    <source>
        <dbReference type="RuleBase" id="RU362116"/>
    </source>
</evidence>
<name>A0ABS4E5C0_9HYPH</name>
<dbReference type="EMBL" id="JAGGJU010000015">
    <property type="protein sequence ID" value="MBP1853135.1"/>
    <property type="molecule type" value="Genomic_DNA"/>
</dbReference>
<evidence type="ECO:0000256" key="1">
    <source>
        <dbReference type="ARBA" id="ARBA00004117"/>
    </source>
</evidence>
<dbReference type="InterPro" id="IPR037925">
    <property type="entry name" value="FlgE/F/G-like"/>
</dbReference>
<gene>
    <name evidence="10" type="ORF">J2Z17_004594</name>
</gene>
<dbReference type="PANTHER" id="PTHR30435:SF1">
    <property type="entry name" value="FLAGELLAR HOOK PROTEIN FLGE"/>
    <property type="match status" value="1"/>
</dbReference>
<keyword evidence="10" id="KW-0966">Cell projection</keyword>
<comment type="subcellular location">
    <subcellularLocation>
        <location evidence="1 5">Bacterial flagellum basal body</location>
    </subcellularLocation>
</comment>
<evidence type="ECO:0000313" key="10">
    <source>
        <dbReference type="EMBL" id="MBP1853135.1"/>
    </source>
</evidence>